<organism evidence="1 2">
    <name type="scientific">Melia azedarach</name>
    <name type="common">Chinaberry tree</name>
    <dbReference type="NCBI Taxonomy" id="155640"/>
    <lineage>
        <taxon>Eukaryota</taxon>
        <taxon>Viridiplantae</taxon>
        <taxon>Streptophyta</taxon>
        <taxon>Embryophyta</taxon>
        <taxon>Tracheophyta</taxon>
        <taxon>Spermatophyta</taxon>
        <taxon>Magnoliopsida</taxon>
        <taxon>eudicotyledons</taxon>
        <taxon>Gunneridae</taxon>
        <taxon>Pentapetalae</taxon>
        <taxon>rosids</taxon>
        <taxon>malvids</taxon>
        <taxon>Sapindales</taxon>
        <taxon>Meliaceae</taxon>
        <taxon>Melia</taxon>
    </lineage>
</organism>
<evidence type="ECO:0000313" key="2">
    <source>
        <dbReference type="Proteomes" id="UP001164539"/>
    </source>
</evidence>
<dbReference type="EMBL" id="CM051397">
    <property type="protein sequence ID" value="KAJ4721361.1"/>
    <property type="molecule type" value="Genomic_DNA"/>
</dbReference>
<proteinExistence type="predicted"/>
<sequence>MSANALPDELWRKILETGIQKSSFTYKDLCCLSIACRCLYRLSGEDSLWRHLFCTDFQYENNASGSSSPSSSFKSKYRIRFEKDRERKLAVHRRKVLWKESQIAENLRKIREIESNLRDETKKMKETTAELSNLHRVRQAIVALNVWQPEIVRGRQKQIVEQCVVPAESRLQALEMELKLCKQQIAGFERAYREQKQRLETAKEELNSMKYHPLREYKLKRSEDNDRSIRRKKLKTSMN</sequence>
<keyword evidence="2" id="KW-1185">Reference proteome</keyword>
<accession>A0ACC1YD11</accession>
<comment type="caution">
    <text evidence="1">The sequence shown here is derived from an EMBL/GenBank/DDBJ whole genome shotgun (WGS) entry which is preliminary data.</text>
</comment>
<dbReference type="Proteomes" id="UP001164539">
    <property type="component" value="Chromosome 4"/>
</dbReference>
<protein>
    <submittedName>
        <fullName evidence="1">F-box protein SKIP24</fullName>
    </submittedName>
</protein>
<reference evidence="1 2" key="1">
    <citation type="journal article" date="2023" name="Science">
        <title>Complex scaffold remodeling in plant triterpene biosynthesis.</title>
        <authorList>
            <person name="De La Pena R."/>
            <person name="Hodgson H."/>
            <person name="Liu J.C."/>
            <person name="Stephenson M.J."/>
            <person name="Martin A.C."/>
            <person name="Owen C."/>
            <person name="Harkess A."/>
            <person name="Leebens-Mack J."/>
            <person name="Jimenez L.E."/>
            <person name="Osbourn A."/>
            <person name="Sattely E.S."/>
        </authorList>
    </citation>
    <scope>NUCLEOTIDE SEQUENCE [LARGE SCALE GENOMIC DNA]</scope>
    <source>
        <strain evidence="2">cv. JPN11</strain>
        <tissue evidence="1">Leaf</tissue>
    </source>
</reference>
<gene>
    <name evidence="1" type="ORF">OWV82_009054</name>
</gene>
<evidence type="ECO:0000313" key="1">
    <source>
        <dbReference type="EMBL" id="KAJ4721361.1"/>
    </source>
</evidence>
<name>A0ACC1YD11_MELAZ</name>